<dbReference type="InterPro" id="IPR010980">
    <property type="entry name" value="Cyt_c/b562"/>
</dbReference>
<dbReference type="GO" id="GO:0020037">
    <property type="term" value="F:heme binding"/>
    <property type="evidence" value="ECO:0007669"/>
    <property type="project" value="InterPro"/>
</dbReference>
<comment type="caution">
    <text evidence="4">The sequence shown here is derived from an EMBL/GenBank/DDBJ whole genome shotgun (WGS) entry which is preliminary data.</text>
</comment>
<dbReference type="Pfam" id="PF07361">
    <property type="entry name" value="Cytochrom_B562"/>
    <property type="match status" value="1"/>
</dbReference>
<gene>
    <name evidence="4" type="ORF">EHS89_12390</name>
</gene>
<accession>A0A3P1SP91</accession>
<evidence type="ECO:0000256" key="1">
    <source>
        <dbReference type="ARBA" id="ARBA00005523"/>
    </source>
</evidence>
<dbReference type="GO" id="GO:0005506">
    <property type="term" value="F:iron ion binding"/>
    <property type="evidence" value="ECO:0007669"/>
    <property type="project" value="InterPro"/>
</dbReference>
<keyword evidence="5" id="KW-1185">Reference proteome</keyword>
<dbReference type="SUPFAM" id="SSF47175">
    <property type="entry name" value="Cytochromes"/>
    <property type="match status" value="1"/>
</dbReference>
<proteinExistence type="inferred from homology"/>
<sequence length="139" mass="15899">MNLTPCKSLFTALITVLLLSFSLNTSAGPLKPTMKEMRLHYKQAIKAESPEQFNREIQLFIEELHTAQAFNFSPERKDISLEGLNKVEQFLTGLPLANTANLSKLQQDLKQVDQLREEYHDKAKPGVWDLLLDTLKQML</sequence>
<dbReference type="Gene3D" id="1.20.120.10">
    <property type="entry name" value="Cytochrome c/b562"/>
    <property type="match status" value="1"/>
</dbReference>
<evidence type="ECO:0000313" key="4">
    <source>
        <dbReference type="EMBL" id="RRC98968.1"/>
    </source>
</evidence>
<feature type="signal peptide" evidence="3">
    <location>
        <begin position="1"/>
        <end position="27"/>
    </location>
</feature>
<dbReference type="RefSeq" id="WP_124926467.1">
    <property type="nucleotide sequence ID" value="NZ_BMOH01000002.1"/>
</dbReference>
<evidence type="ECO:0000256" key="2">
    <source>
        <dbReference type="ARBA" id="ARBA00022729"/>
    </source>
</evidence>
<comment type="similarity">
    <text evidence="1">Belongs to the cytochrome b562 family.</text>
</comment>
<organism evidence="4 5">
    <name type="scientific">Amphritea balenae</name>
    <dbReference type="NCBI Taxonomy" id="452629"/>
    <lineage>
        <taxon>Bacteria</taxon>
        <taxon>Pseudomonadati</taxon>
        <taxon>Pseudomonadota</taxon>
        <taxon>Gammaproteobacteria</taxon>
        <taxon>Oceanospirillales</taxon>
        <taxon>Oceanospirillaceae</taxon>
        <taxon>Amphritea</taxon>
    </lineage>
</organism>
<feature type="chain" id="PRO_5018077072" evidence="3">
    <location>
        <begin position="28"/>
        <end position="139"/>
    </location>
</feature>
<evidence type="ECO:0000256" key="3">
    <source>
        <dbReference type="SAM" id="SignalP"/>
    </source>
</evidence>
<dbReference type="Proteomes" id="UP000267535">
    <property type="component" value="Unassembled WGS sequence"/>
</dbReference>
<evidence type="ECO:0000313" key="5">
    <source>
        <dbReference type="Proteomes" id="UP000267535"/>
    </source>
</evidence>
<name>A0A3P1SP91_9GAMM</name>
<dbReference type="GO" id="GO:0009055">
    <property type="term" value="F:electron transfer activity"/>
    <property type="evidence" value="ECO:0007669"/>
    <property type="project" value="InterPro"/>
</dbReference>
<reference evidence="4 5" key="1">
    <citation type="submission" date="2018-11" db="EMBL/GenBank/DDBJ databases">
        <title>The draft genome sequence of Amphritea balenae JAMM 1525T.</title>
        <authorList>
            <person name="Fang Z."/>
            <person name="Zhang Y."/>
            <person name="Han X."/>
        </authorList>
    </citation>
    <scope>NUCLEOTIDE SEQUENCE [LARGE SCALE GENOMIC DNA]</scope>
    <source>
        <strain evidence="4 5">JAMM 1525</strain>
    </source>
</reference>
<dbReference type="GO" id="GO:0022900">
    <property type="term" value="P:electron transport chain"/>
    <property type="evidence" value="ECO:0007669"/>
    <property type="project" value="InterPro"/>
</dbReference>
<dbReference type="GO" id="GO:0042597">
    <property type="term" value="C:periplasmic space"/>
    <property type="evidence" value="ECO:0007669"/>
    <property type="project" value="InterPro"/>
</dbReference>
<dbReference type="OrthoDB" id="6119894at2"/>
<dbReference type="AlphaFoldDB" id="A0A3P1SP91"/>
<dbReference type="EMBL" id="RQXV01000006">
    <property type="protein sequence ID" value="RRC98968.1"/>
    <property type="molecule type" value="Genomic_DNA"/>
</dbReference>
<dbReference type="InterPro" id="IPR009155">
    <property type="entry name" value="Cyt_b562"/>
</dbReference>
<protein>
    <submittedName>
        <fullName evidence="4">Uncharacterized protein</fullName>
    </submittedName>
</protein>
<keyword evidence="2 3" id="KW-0732">Signal</keyword>